<dbReference type="PATRIC" id="fig|54005.3.peg.1552"/>
<dbReference type="Pfam" id="PF05521">
    <property type="entry name" value="Phage_HCP"/>
    <property type="match status" value="1"/>
</dbReference>
<accession>A0A133PK79</accession>
<dbReference type="InterPro" id="IPR038666">
    <property type="entry name" value="SSP1_head-tail_sf"/>
</dbReference>
<evidence type="ECO:0000313" key="1">
    <source>
        <dbReference type="EMBL" id="KXA28958.1"/>
    </source>
</evidence>
<gene>
    <name evidence="1" type="ORF">HMPREF3229_01590</name>
</gene>
<protein>
    <submittedName>
        <fullName evidence="1">Putative phage head-tail adaptor</fullName>
    </submittedName>
</protein>
<reference evidence="1 2" key="1">
    <citation type="submission" date="2016-01" db="EMBL/GenBank/DDBJ databases">
        <authorList>
            <person name="Oliw E.H."/>
        </authorList>
    </citation>
    <scope>NUCLEOTIDE SEQUENCE [LARGE SCALE GENOMIC DNA]</scope>
    <source>
        <strain evidence="1 2">CMW7756A</strain>
    </source>
</reference>
<proteinExistence type="predicted"/>
<dbReference type="EMBL" id="LRQE01000039">
    <property type="protein sequence ID" value="KXA28958.1"/>
    <property type="molecule type" value="Genomic_DNA"/>
</dbReference>
<dbReference type="Proteomes" id="UP000070174">
    <property type="component" value="Unassembled WGS sequence"/>
</dbReference>
<dbReference type="Gene3D" id="2.40.10.270">
    <property type="entry name" value="Bacteriophage SPP1 head-tail adaptor protein"/>
    <property type="match status" value="1"/>
</dbReference>
<evidence type="ECO:0000313" key="2">
    <source>
        <dbReference type="Proteomes" id="UP000070174"/>
    </source>
</evidence>
<organism evidence="1">
    <name type="scientific">Peptoniphilus harei</name>
    <dbReference type="NCBI Taxonomy" id="54005"/>
    <lineage>
        <taxon>Bacteria</taxon>
        <taxon>Bacillati</taxon>
        <taxon>Bacillota</taxon>
        <taxon>Tissierellia</taxon>
        <taxon>Tissierellales</taxon>
        <taxon>Peptoniphilaceae</taxon>
        <taxon>Peptoniphilus</taxon>
    </lineage>
</organism>
<name>A0A133PK79_9FIRM</name>
<dbReference type="RefSeq" id="WP_060800579.1">
    <property type="nucleotide sequence ID" value="NZ_KQ957105.1"/>
</dbReference>
<dbReference type="InterPro" id="IPR008767">
    <property type="entry name" value="Phage_SPP1_head-tail_adaptor"/>
</dbReference>
<comment type="caution">
    <text evidence="1">The sequence shown here is derived from an EMBL/GenBank/DDBJ whole genome shotgun (WGS) entry which is preliminary data.</text>
</comment>
<sequence length="112" mass="13573">MYNPGRNRVKVEFYDRSETEDVLNDVGEYEQKPKLICKDWVELIPTTGREFLQNRKSESDMTYRFKMRKRNDIEVNDYVEFQGIRAEIIYIAPFIEPTIQNRYMEVVVLWHS</sequence>
<dbReference type="AlphaFoldDB" id="A0A133PK79"/>
<dbReference type="NCBIfam" id="TIGR01563">
    <property type="entry name" value="gp16_SPP1"/>
    <property type="match status" value="1"/>
</dbReference>